<sequence length="83" mass="9339">MKIRHIIPALSGLLLCVSAVAQTPDIDEILEKSRTERVTMNYVCSISELSPVRIRGKLIVQGDCYFAEGYGMRIYCNGSTRWT</sequence>
<feature type="non-terminal residue" evidence="2">
    <location>
        <position position="83"/>
    </location>
</feature>
<evidence type="ECO:0000313" key="2">
    <source>
        <dbReference type="EMBL" id="HIT46410.1"/>
    </source>
</evidence>
<feature type="signal peptide" evidence="1">
    <location>
        <begin position="1"/>
        <end position="21"/>
    </location>
</feature>
<reference evidence="2" key="1">
    <citation type="submission" date="2020-10" db="EMBL/GenBank/DDBJ databases">
        <authorList>
            <person name="Gilroy R."/>
        </authorList>
    </citation>
    <scope>NUCLEOTIDE SEQUENCE</scope>
    <source>
        <strain evidence="2">ChiHecec2B26-709</strain>
    </source>
</reference>
<accession>A0A9D1GLL6</accession>
<organism evidence="2 3">
    <name type="scientific">Candidatus Cryptobacteroides merdipullorum</name>
    <dbReference type="NCBI Taxonomy" id="2840771"/>
    <lineage>
        <taxon>Bacteria</taxon>
        <taxon>Pseudomonadati</taxon>
        <taxon>Bacteroidota</taxon>
        <taxon>Bacteroidia</taxon>
        <taxon>Bacteroidales</taxon>
        <taxon>Candidatus Cryptobacteroides</taxon>
    </lineage>
</organism>
<gene>
    <name evidence="2" type="ORF">IAC35_00965</name>
</gene>
<comment type="caution">
    <text evidence="2">The sequence shown here is derived from an EMBL/GenBank/DDBJ whole genome shotgun (WGS) entry which is preliminary data.</text>
</comment>
<name>A0A9D1GLL6_9BACT</name>
<feature type="chain" id="PRO_5039527367" description="DUF1496 domain-containing protein" evidence="1">
    <location>
        <begin position="22"/>
        <end position="83"/>
    </location>
</feature>
<evidence type="ECO:0008006" key="4">
    <source>
        <dbReference type="Google" id="ProtNLM"/>
    </source>
</evidence>
<reference evidence="2" key="2">
    <citation type="journal article" date="2021" name="PeerJ">
        <title>Extensive microbial diversity within the chicken gut microbiome revealed by metagenomics and culture.</title>
        <authorList>
            <person name="Gilroy R."/>
            <person name="Ravi A."/>
            <person name="Getino M."/>
            <person name="Pursley I."/>
            <person name="Horton D.L."/>
            <person name="Alikhan N.F."/>
            <person name="Baker D."/>
            <person name="Gharbi K."/>
            <person name="Hall N."/>
            <person name="Watson M."/>
            <person name="Adriaenssens E.M."/>
            <person name="Foster-Nyarko E."/>
            <person name="Jarju S."/>
            <person name="Secka A."/>
            <person name="Antonio M."/>
            <person name="Oren A."/>
            <person name="Chaudhuri R.R."/>
            <person name="La Ragione R."/>
            <person name="Hildebrand F."/>
            <person name="Pallen M.J."/>
        </authorList>
    </citation>
    <scope>NUCLEOTIDE SEQUENCE</scope>
    <source>
        <strain evidence="2">ChiHecec2B26-709</strain>
    </source>
</reference>
<dbReference type="Proteomes" id="UP000886881">
    <property type="component" value="Unassembled WGS sequence"/>
</dbReference>
<proteinExistence type="predicted"/>
<dbReference type="EMBL" id="DVLC01000020">
    <property type="protein sequence ID" value="HIT46410.1"/>
    <property type="molecule type" value="Genomic_DNA"/>
</dbReference>
<keyword evidence="1" id="KW-0732">Signal</keyword>
<evidence type="ECO:0000256" key="1">
    <source>
        <dbReference type="SAM" id="SignalP"/>
    </source>
</evidence>
<evidence type="ECO:0000313" key="3">
    <source>
        <dbReference type="Proteomes" id="UP000886881"/>
    </source>
</evidence>
<dbReference type="AlphaFoldDB" id="A0A9D1GLL6"/>
<protein>
    <recommendedName>
        <fullName evidence="4">DUF1496 domain-containing protein</fullName>
    </recommendedName>
</protein>